<protein>
    <recommendedName>
        <fullName evidence="1">Heterokaryon incompatibility domain-containing protein</fullName>
    </recommendedName>
</protein>
<dbReference type="RefSeq" id="XP_009227142.1">
    <property type="nucleotide sequence ID" value="XM_009228878.1"/>
</dbReference>
<reference evidence="4" key="1">
    <citation type="submission" date="2010-07" db="EMBL/GenBank/DDBJ databases">
        <title>The genome sequence of Gaeumannomyces graminis var. tritici strain R3-111a-1.</title>
        <authorList>
            <consortium name="The Broad Institute Genome Sequencing Platform"/>
            <person name="Ma L.-J."/>
            <person name="Dead R."/>
            <person name="Young S."/>
            <person name="Zeng Q."/>
            <person name="Koehrsen M."/>
            <person name="Alvarado L."/>
            <person name="Berlin A."/>
            <person name="Chapman S.B."/>
            <person name="Chen Z."/>
            <person name="Freedman E."/>
            <person name="Gellesch M."/>
            <person name="Goldberg J."/>
            <person name="Griggs A."/>
            <person name="Gujja S."/>
            <person name="Heilman E.R."/>
            <person name="Heiman D."/>
            <person name="Hepburn T."/>
            <person name="Howarth C."/>
            <person name="Jen D."/>
            <person name="Larson L."/>
            <person name="Mehta T."/>
            <person name="Neiman D."/>
            <person name="Pearson M."/>
            <person name="Roberts A."/>
            <person name="Saif S."/>
            <person name="Shea T."/>
            <person name="Shenoy N."/>
            <person name="Sisk P."/>
            <person name="Stolte C."/>
            <person name="Sykes S."/>
            <person name="Walk T."/>
            <person name="White J."/>
            <person name="Yandava C."/>
            <person name="Haas B."/>
            <person name="Nusbaum C."/>
            <person name="Birren B."/>
        </authorList>
    </citation>
    <scope>NUCLEOTIDE SEQUENCE [LARGE SCALE GENOMIC DNA]</scope>
    <source>
        <strain evidence="4">R3-111a-1</strain>
    </source>
</reference>
<dbReference type="PANTHER" id="PTHR33112:SF10">
    <property type="entry name" value="TOL"/>
    <property type="match status" value="1"/>
</dbReference>
<dbReference type="EMBL" id="GL385400">
    <property type="protein sequence ID" value="EJT71745.1"/>
    <property type="molecule type" value="Genomic_DNA"/>
</dbReference>
<gene>
    <name evidence="3" type="primary">20351457</name>
    <name evidence="2" type="ORF">GGTG_10999</name>
</gene>
<reference evidence="3" key="4">
    <citation type="journal article" date="2015" name="G3 (Bethesda)">
        <title>Genome sequences of three phytopathogenic species of the Magnaporthaceae family of fungi.</title>
        <authorList>
            <person name="Okagaki L.H."/>
            <person name="Nunes C.C."/>
            <person name="Sailsbery J."/>
            <person name="Clay B."/>
            <person name="Brown D."/>
            <person name="John T."/>
            <person name="Oh Y."/>
            <person name="Young N."/>
            <person name="Fitzgerald M."/>
            <person name="Haas B.J."/>
            <person name="Zeng Q."/>
            <person name="Young S."/>
            <person name="Adiconis X."/>
            <person name="Fan L."/>
            <person name="Levin J.Z."/>
            <person name="Mitchell T.K."/>
            <person name="Okubara P.A."/>
            <person name="Farman M.L."/>
            <person name="Kohn L.M."/>
            <person name="Birren B."/>
            <person name="Ma L.-J."/>
            <person name="Dean R.A."/>
        </authorList>
    </citation>
    <scope>NUCLEOTIDE SEQUENCE</scope>
    <source>
        <strain evidence="3">R3-111a-1</strain>
    </source>
</reference>
<dbReference type="PANTHER" id="PTHR33112">
    <property type="entry name" value="DOMAIN PROTEIN, PUTATIVE-RELATED"/>
    <property type="match status" value="1"/>
</dbReference>
<keyword evidence="4" id="KW-1185">Reference proteome</keyword>
<dbReference type="InterPro" id="IPR010730">
    <property type="entry name" value="HET"/>
</dbReference>
<dbReference type="eggNOG" id="ENOG502RX2S">
    <property type="taxonomic scope" value="Eukaryota"/>
</dbReference>
<dbReference type="Proteomes" id="UP000006039">
    <property type="component" value="Unassembled WGS sequence"/>
</dbReference>
<dbReference type="OrthoDB" id="4161196at2759"/>
<dbReference type="GeneID" id="20351457"/>
<reference evidence="2" key="2">
    <citation type="submission" date="2010-07" db="EMBL/GenBank/DDBJ databases">
        <authorList>
            <consortium name="The Broad Institute Genome Sequencing Platform"/>
            <consortium name="Broad Institute Genome Sequencing Center for Infectious Disease"/>
            <person name="Ma L.-J."/>
            <person name="Dead R."/>
            <person name="Young S."/>
            <person name="Zeng Q."/>
            <person name="Koehrsen M."/>
            <person name="Alvarado L."/>
            <person name="Berlin A."/>
            <person name="Chapman S.B."/>
            <person name="Chen Z."/>
            <person name="Freedman E."/>
            <person name="Gellesch M."/>
            <person name="Goldberg J."/>
            <person name="Griggs A."/>
            <person name="Gujja S."/>
            <person name="Heilman E.R."/>
            <person name="Heiman D."/>
            <person name="Hepburn T."/>
            <person name="Howarth C."/>
            <person name="Jen D."/>
            <person name="Larson L."/>
            <person name="Mehta T."/>
            <person name="Neiman D."/>
            <person name="Pearson M."/>
            <person name="Roberts A."/>
            <person name="Saif S."/>
            <person name="Shea T."/>
            <person name="Shenoy N."/>
            <person name="Sisk P."/>
            <person name="Stolte C."/>
            <person name="Sykes S."/>
            <person name="Walk T."/>
            <person name="White J."/>
            <person name="Yandava C."/>
            <person name="Haas B."/>
            <person name="Nusbaum C."/>
            <person name="Birren B."/>
        </authorList>
    </citation>
    <scope>NUCLEOTIDE SEQUENCE</scope>
    <source>
        <strain evidence="2">R3-111a-1</strain>
    </source>
</reference>
<feature type="domain" description="Heterokaryon incompatibility" evidence="1">
    <location>
        <begin position="215"/>
        <end position="308"/>
    </location>
</feature>
<evidence type="ECO:0000313" key="2">
    <source>
        <dbReference type="EMBL" id="EJT71745.1"/>
    </source>
</evidence>
<proteinExistence type="predicted"/>
<accession>J3PBX5</accession>
<evidence type="ECO:0000259" key="1">
    <source>
        <dbReference type="Pfam" id="PF06985"/>
    </source>
</evidence>
<sequence>MDLCRLCQGFSLYELTRLPGRTGNLDLTIARQNVAEGCRFCSPLVTSVRKGQLHPESERQMRIYIQAISEPHTGNGDHQRDGALLINGLRVFLAPAMYLADGLEPVAGSQATLNGGVNLLPHSNWGVSESDAGTSGAVSGRYVGHDPQSTTFAREVRHWLDACSRGHERCRRSLSGGELPDARRSPLPTRCVDVGSLGDGDALRLADTAGQTGAYATLSHRWGADTALSQTTALNRAARADGFSASGLPKTFRDAVDVARRLGVRHLWIDSLCIIQGEGGSDDWAREAGRMAGYYQDSLATLAAAAEGGGLFEPGRTSSRHPVAPRFEAEVRDSALMSRGWMFQEWMLSRRIVYFAGLGVYLECQSDQPRNSYGECLAWPAGRVASDEFALKALVDFSTAGQEHGRLWWDLVETYSALELSFPAKDRLLALSGVLAEFSLARRAQLATPGHDLYASGLWLSNLHQSLLWQQKHRPLPGATARIRNMPSWSWASFQGPVTWKILRGFREVSNLCEVLEIGDKSSTVGPDVVRTHAEADAAITRIRLRCRALAVTAWEKYTPHELDRLPVPISYATTDGVGLRKVSLAPPASGGGTILSTRHVCGWASFEDAGFQNQRDFADGGETLALHVLSSRALDGPIDRGLFFRWQPAHCVVLVRRVEGGEGGLPEYRRIGMGALWDGPEPAVLNKADIRDLWLV</sequence>
<evidence type="ECO:0000313" key="4">
    <source>
        <dbReference type="Proteomes" id="UP000006039"/>
    </source>
</evidence>
<dbReference type="Pfam" id="PF06985">
    <property type="entry name" value="HET"/>
    <property type="match status" value="1"/>
</dbReference>
<dbReference type="STRING" id="644352.J3PBX5"/>
<dbReference type="AlphaFoldDB" id="J3PBX5"/>
<evidence type="ECO:0000313" key="3">
    <source>
        <dbReference type="EnsemblFungi" id="EJT71745"/>
    </source>
</evidence>
<dbReference type="EnsemblFungi" id="EJT71745">
    <property type="protein sequence ID" value="EJT71745"/>
    <property type="gene ID" value="GGTG_10999"/>
</dbReference>
<reference evidence="2" key="3">
    <citation type="submission" date="2010-09" db="EMBL/GenBank/DDBJ databases">
        <title>Annotation of Gaeumannomyces graminis var. tritici R3-111a-1.</title>
        <authorList>
            <consortium name="The Broad Institute Genome Sequencing Platform"/>
            <person name="Ma L.-J."/>
            <person name="Dead R."/>
            <person name="Young S.K."/>
            <person name="Zeng Q."/>
            <person name="Gargeya S."/>
            <person name="Fitzgerald M."/>
            <person name="Haas B."/>
            <person name="Abouelleil A."/>
            <person name="Alvarado L."/>
            <person name="Arachchi H.M."/>
            <person name="Berlin A."/>
            <person name="Brown A."/>
            <person name="Chapman S.B."/>
            <person name="Chen Z."/>
            <person name="Dunbar C."/>
            <person name="Freedman E."/>
            <person name="Gearin G."/>
            <person name="Gellesch M."/>
            <person name="Goldberg J."/>
            <person name="Griggs A."/>
            <person name="Gujja S."/>
            <person name="Heiman D."/>
            <person name="Howarth C."/>
            <person name="Larson L."/>
            <person name="Lui A."/>
            <person name="MacDonald P.J.P."/>
            <person name="Mehta T."/>
            <person name="Montmayeur A."/>
            <person name="Murphy C."/>
            <person name="Neiman D."/>
            <person name="Pearson M."/>
            <person name="Priest M."/>
            <person name="Roberts A."/>
            <person name="Saif S."/>
            <person name="Shea T."/>
            <person name="Shenoy N."/>
            <person name="Sisk P."/>
            <person name="Stolte C."/>
            <person name="Sykes S."/>
            <person name="Yandava C."/>
            <person name="Wortman J."/>
            <person name="Nusbaum C."/>
            <person name="Birren B."/>
        </authorList>
    </citation>
    <scope>NUCLEOTIDE SEQUENCE</scope>
    <source>
        <strain evidence="2">R3-111a-1</strain>
    </source>
</reference>
<dbReference type="VEuPathDB" id="FungiDB:GGTG_10999"/>
<organism evidence="2">
    <name type="scientific">Gaeumannomyces tritici (strain R3-111a-1)</name>
    <name type="common">Wheat and barley take-all root rot fungus</name>
    <name type="synonym">Gaeumannomyces graminis var. tritici</name>
    <dbReference type="NCBI Taxonomy" id="644352"/>
    <lineage>
        <taxon>Eukaryota</taxon>
        <taxon>Fungi</taxon>
        <taxon>Dikarya</taxon>
        <taxon>Ascomycota</taxon>
        <taxon>Pezizomycotina</taxon>
        <taxon>Sordariomycetes</taxon>
        <taxon>Sordariomycetidae</taxon>
        <taxon>Magnaporthales</taxon>
        <taxon>Magnaporthaceae</taxon>
        <taxon>Gaeumannomyces</taxon>
    </lineage>
</organism>
<name>J3PBX5_GAET3</name>
<dbReference type="HOGENOM" id="CLU_002639_2_6_1"/>
<reference evidence="3" key="5">
    <citation type="submission" date="2018-04" db="UniProtKB">
        <authorList>
            <consortium name="EnsemblFungi"/>
        </authorList>
    </citation>
    <scope>IDENTIFICATION</scope>
    <source>
        <strain evidence="3">R3-111a-1</strain>
    </source>
</reference>